<reference evidence="4" key="1">
    <citation type="submission" date="2017-07" db="EMBL/GenBank/DDBJ databases">
        <title>Brachybacterium sp. VR2415.</title>
        <authorList>
            <person name="Tak E.J."/>
            <person name="Bae J.-W."/>
        </authorList>
    </citation>
    <scope>NUCLEOTIDE SEQUENCE [LARGE SCALE GENOMIC DNA]</scope>
    <source>
        <strain evidence="4">VR2415</strain>
    </source>
</reference>
<keyword evidence="3" id="KW-0575">Peroxidase</keyword>
<keyword evidence="3" id="KW-0560">Oxidoreductase</keyword>
<dbReference type="EMBL" id="CP022316">
    <property type="protein sequence ID" value="ASK64698.1"/>
    <property type="molecule type" value="Genomic_DNA"/>
</dbReference>
<dbReference type="OrthoDB" id="3667834at2"/>
<evidence type="ECO:0000259" key="2">
    <source>
        <dbReference type="Pfam" id="PF02627"/>
    </source>
</evidence>
<dbReference type="Proteomes" id="UP000198398">
    <property type="component" value="Chromosome"/>
</dbReference>
<keyword evidence="4" id="KW-1185">Reference proteome</keyword>
<dbReference type="Pfam" id="PF02627">
    <property type="entry name" value="CMD"/>
    <property type="match status" value="1"/>
</dbReference>
<proteinExistence type="predicted"/>
<dbReference type="RefSeq" id="WP_089063946.1">
    <property type="nucleotide sequence ID" value="NZ_CP022316.1"/>
</dbReference>
<dbReference type="InterPro" id="IPR004675">
    <property type="entry name" value="AhpD_core"/>
</dbReference>
<dbReference type="PANTHER" id="PTHR35446:SF2">
    <property type="entry name" value="CARBOXYMUCONOLACTONE DECARBOXYLASE-LIKE DOMAIN-CONTAINING PROTEIN"/>
    <property type="match status" value="1"/>
</dbReference>
<dbReference type="KEGG" id="brv:CFK39_01290"/>
<dbReference type="NCBIfam" id="TIGR01926">
    <property type="entry name" value="peroxid_rel"/>
    <property type="match status" value="1"/>
</dbReference>
<dbReference type="InterPro" id="IPR029032">
    <property type="entry name" value="AhpD-like"/>
</dbReference>
<evidence type="ECO:0000313" key="3">
    <source>
        <dbReference type="EMBL" id="ASK64698.1"/>
    </source>
</evidence>
<gene>
    <name evidence="3" type="ORF">CFK39_01290</name>
</gene>
<dbReference type="InterPro" id="IPR010195">
    <property type="entry name" value="Uncharacterised_peroxidase-rel"/>
</dbReference>
<evidence type="ECO:0000313" key="4">
    <source>
        <dbReference type="Proteomes" id="UP000198398"/>
    </source>
</evidence>
<dbReference type="InterPro" id="IPR003779">
    <property type="entry name" value="CMD-like"/>
</dbReference>
<sequence length="391" mass="41358">MATLVAPADAQLLLDALLTDSSEGRAALEVLRPEVLAHTRAAYDALYREPQALSIPVLHALAAVTADWQGSGPLADWHRAQGASAALTAADPHTEDPGLAALRDHVDLLSFSPALVTPADQARLTAAGHDARTAVLVSQLVAFESYLQRLVAGLAALRGLAVPSAAAPVRAPRTRGRAAQHGGTTPGGRTRPSAFTREQLQWEPWIEVPSEAALTPEQRGSFASKASTNSVYFRMLSLTPNITRARSELDNAIFLPRDGLPKAERELAAAVTSKVNDCIYCASVHARKAAAFAKRDVEVDALLAAVLERDTDWIAVDLTPLAAGQDERWSALVTAAAELSRPRPSAVPIAPLRALGISDPEIADLLGAAAFFAWANRLMLSLGDPSLPDDS</sequence>
<feature type="domain" description="Carboxymuconolactone decarboxylase-like" evidence="2">
    <location>
        <begin position="240"/>
        <end position="305"/>
    </location>
</feature>
<name>A0A220U9A2_9MICO</name>
<dbReference type="Gene3D" id="1.20.1290.10">
    <property type="entry name" value="AhpD-like"/>
    <property type="match status" value="2"/>
</dbReference>
<dbReference type="GO" id="GO:0051920">
    <property type="term" value="F:peroxiredoxin activity"/>
    <property type="evidence" value="ECO:0007669"/>
    <property type="project" value="InterPro"/>
</dbReference>
<accession>A0A220U9A2</accession>
<dbReference type="SUPFAM" id="SSF69118">
    <property type="entry name" value="AhpD-like"/>
    <property type="match status" value="2"/>
</dbReference>
<organism evidence="3 4">
    <name type="scientific">Brachybacterium avium</name>
    <dbReference type="NCBI Taxonomy" id="2017485"/>
    <lineage>
        <taxon>Bacteria</taxon>
        <taxon>Bacillati</taxon>
        <taxon>Actinomycetota</taxon>
        <taxon>Actinomycetes</taxon>
        <taxon>Micrococcales</taxon>
        <taxon>Dermabacteraceae</taxon>
        <taxon>Brachybacterium</taxon>
    </lineage>
</organism>
<dbReference type="NCBIfam" id="TIGR00778">
    <property type="entry name" value="ahpD_dom"/>
    <property type="match status" value="1"/>
</dbReference>
<protein>
    <submittedName>
        <fullName evidence="3">Alkylhydroperoxidase</fullName>
    </submittedName>
</protein>
<dbReference type="AlphaFoldDB" id="A0A220U9A2"/>
<evidence type="ECO:0000256" key="1">
    <source>
        <dbReference type="SAM" id="MobiDB-lite"/>
    </source>
</evidence>
<feature type="compositionally biased region" description="Low complexity" evidence="1">
    <location>
        <begin position="179"/>
        <end position="192"/>
    </location>
</feature>
<dbReference type="PANTHER" id="PTHR35446">
    <property type="entry name" value="SI:CH211-175M2.5"/>
    <property type="match status" value="1"/>
</dbReference>
<feature type="region of interest" description="Disordered" evidence="1">
    <location>
        <begin position="168"/>
        <end position="192"/>
    </location>
</feature>